<dbReference type="GO" id="GO:0016301">
    <property type="term" value="F:kinase activity"/>
    <property type="evidence" value="ECO:0007669"/>
    <property type="project" value="UniProtKB-KW"/>
</dbReference>
<evidence type="ECO:0000256" key="1">
    <source>
        <dbReference type="ARBA" id="ARBA00006611"/>
    </source>
</evidence>
<sequence>MASFSDNPFDKLRSRLDVGVSSATSMAGHVDAGESSVGQESSPRFASELFSTSSGWTSSQQVTQTSPVMTRSEKVDWSVVAELASTATDEIETEITRWSATHEGLATLDMRQAIAEPAIASAVATYADRRQIDVGETWPDLVRQGYRKAVWDQLFGMGRLQPLFEISDAENIVVVGNHEVIVDHNDGSRSTLPPVADSDAELESQIARMARNATPRRAFDADHTDVTIMHQQKFRIHAISAEVSLQPSVVIRQHLLTHISLGDLSQRGMMPLEVARFLDQAVQAGKSIVVAGEQGAGKTTFLRALIHAIPMRERFATLETDQELFAHLMPGRQNTLVLFARDGNGEIDPATGTQHGALEIAQLIPPSLRQALTRVIVGEVRGNEASAMFQAMQSGTGTMSSIHSPRASEVPSRLAQMISMGPVYNLDQAMLQIGHSIDYIVFVRRRDLPDGTRLRFVEQIRSVSPGDATTPSLGEVYTADSWTGQPLTPLMPGSAADELSHFARDLDYCEAHS</sequence>
<evidence type="ECO:0000313" key="4">
    <source>
        <dbReference type="Proteomes" id="UP000825072"/>
    </source>
</evidence>
<reference evidence="3" key="1">
    <citation type="submission" date="2021-06" db="EMBL/GenBank/DDBJ databases">
        <title>Genome sequence of Cutibacterium modestum strain KB17-24694.</title>
        <authorList>
            <person name="Dekio I."/>
            <person name="Asahina A."/>
            <person name="Nishida M."/>
        </authorList>
    </citation>
    <scope>NUCLEOTIDE SEQUENCE</scope>
    <source>
        <strain evidence="3">KB17-24694</strain>
        <plasmid evidence="3">pKB17-24694</plasmid>
    </source>
</reference>
<dbReference type="EMBL" id="AP024748">
    <property type="protein sequence ID" value="BCY26543.1"/>
    <property type="molecule type" value="Genomic_DNA"/>
</dbReference>
<comment type="similarity">
    <text evidence="1">Belongs to the GSP E family.</text>
</comment>
<dbReference type="Gene3D" id="3.30.450.380">
    <property type="match status" value="1"/>
</dbReference>
<keyword evidence="3" id="KW-0808">Transferase</keyword>
<feature type="domain" description="Bacterial type II secretion system protein E" evidence="2">
    <location>
        <begin position="216"/>
        <end position="429"/>
    </location>
</feature>
<geneLocation type="plasmid" evidence="3">
    <name>pKB17-24694</name>
</geneLocation>
<dbReference type="InterPro" id="IPR027417">
    <property type="entry name" value="P-loop_NTPase"/>
</dbReference>
<gene>
    <name evidence="3" type="ORF">KB1_25330</name>
</gene>
<protein>
    <submittedName>
        <fullName evidence="3">Protein kinase</fullName>
    </submittedName>
</protein>
<keyword evidence="3" id="KW-0418">Kinase</keyword>
<dbReference type="Gene3D" id="3.40.50.300">
    <property type="entry name" value="P-loop containing nucleotide triphosphate hydrolases"/>
    <property type="match status" value="1"/>
</dbReference>
<proteinExistence type="inferred from homology"/>
<dbReference type="InterPro" id="IPR001482">
    <property type="entry name" value="T2SS/T4SS_dom"/>
</dbReference>
<evidence type="ECO:0000259" key="2">
    <source>
        <dbReference type="Pfam" id="PF00437"/>
    </source>
</evidence>
<dbReference type="Proteomes" id="UP000825072">
    <property type="component" value="Chromosome 2"/>
</dbReference>
<dbReference type="PANTHER" id="PTHR30486">
    <property type="entry name" value="TWITCHING MOTILITY PROTEIN PILT"/>
    <property type="match status" value="1"/>
</dbReference>
<evidence type="ECO:0000313" key="3">
    <source>
        <dbReference type="EMBL" id="BCY26543.1"/>
    </source>
</evidence>
<dbReference type="SUPFAM" id="SSF52540">
    <property type="entry name" value="P-loop containing nucleoside triphosphate hydrolases"/>
    <property type="match status" value="1"/>
</dbReference>
<dbReference type="InterPro" id="IPR050921">
    <property type="entry name" value="T4SS_GSP_E_ATPase"/>
</dbReference>
<dbReference type="Pfam" id="PF00437">
    <property type="entry name" value="T2SSE"/>
    <property type="match status" value="1"/>
</dbReference>
<dbReference type="PANTHER" id="PTHR30486:SF6">
    <property type="entry name" value="TYPE IV PILUS RETRACTATION ATPASE PILT"/>
    <property type="match status" value="1"/>
</dbReference>
<name>A0AAD1NWY2_9ACTN</name>
<dbReference type="RefSeq" id="WP_221265183.1">
    <property type="nucleotide sequence ID" value="NZ_AP024748.1"/>
</dbReference>
<dbReference type="CDD" id="cd01130">
    <property type="entry name" value="VirB11-like_ATPase"/>
    <property type="match status" value="1"/>
</dbReference>
<organism evidence="3 4">
    <name type="scientific">Cutibacterium modestum</name>
    <dbReference type="NCBI Taxonomy" id="2559073"/>
    <lineage>
        <taxon>Bacteria</taxon>
        <taxon>Bacillati</taxon>
        <taxon>Actinomycetota</taxon>
        <taxon>Actinomycetes</taxon>
        <taxon>Propionibacteriales</taxon>
        <taxon>Propionibacteriaceae</taxon>
        <taxon>Cutibacterium</taxon>
    </lineage>
</organism>
<accession>A0AAD1NWY2</accession>
<dbReference type="AlphaFoldDB" id="A0AAD1NWY2"/>
<keyword evidence="3" id="KW-0614">Plasmid</keyword>
<dbReference type="GO" id="GO:0016887">
    <property type="term" value="F:ATP hydrolysis activity"/>
    <property type="evidence" value="ECO:0007669"/>
    <property type="project" value="InterPro"/>
</dbReference>